<protein>
    <submittedName>
        <fullName evidence="1">Uncharacterized protein</fullName>
    </submittedName>
</protein>
<name>A0A8S9Y6X4_APOLU</name>
<evidence type="ECO:0000313" key="1">
    <source>
        <dbReference type="EMBL" id="KAF6216341.1"/>
    </source>
</evidence>
<reference evidence="1" key="1">
    <citation type="journal article" date="2021" name="Mol. Ecol. Resour.">
        <title>Apolygus lucorum genome provides insights into omnivorousness and mesophyll feeding.</title>
        <authorList>
            <person name="Liu Y."/>
            <person name="Liu H."/>
            <person name="Wang H."/>
            <person name="Huang T."/>
            <person name="Liu B."/>
            <person name="Yang B."/>
            <person name="Yin L."/>
            <person name="Li B."/>
            <person name="Zhang Y."/>
            <person name="Zhang S."/>
            <person name="Jiang F."/>
            <person name="Zhang X."/>
            <person name="Ren Y."/>
            <person name="Wang B."/>
            <person name="Wang S."/>
            <person name="Lu Y."/>
            <person name="Wu K."/>
            <person name="Fan W."/>
            <person name="Wang G."/>
        </authorList>
    </citation>
    <scope>NUCLEOTIDE SEQUENCE</scope>
    <source>
        <strain evidence="1">12Hb</strain>
    </source>
</reference>
<dbReference type="EMBL" id="WIXP02000001">
    <property type="protein sequence ID" value="KAF6216341.1"/>
    <property type="molecule type" value="Genomic_DNA"/>
</dbReference>
<keyword evidence="2" id="KW-1185">Reference proteome</keyword>
<proteinExistence type="predicted"/>
<evidence type="ECO:0000313" key="2">
    <source>
        <dbReference type="Proteomes" id="UP000466442"/>
    </source>
</evidence>
<organism evidence="1 2">
    <name type="scientific">Apolygus lucorum</name>
    <name type="common">Small green plant bug</name>
    <name type="synonym">Lygocoris lucorum</name>
    <dbReference type="NCBI Taxonomy" id="248454"/>
    <lineage>
        <taxon>Eukaryota</taxon>
        <taxon>Metazoa</taxon>
        <taxon>Ecdysozoa</taxon>
        <taxon>Arthropoda</taxon>
        <taxon>Hexapoda</taxon>
        <taxon>Insecta</taxon>
        <taxon>Pterygota</taxon>
        <taxon>Neoptera</taxon>
        <taxon>Paraneoptera</taxon>
        <taxon>Hemiptera</taxon>
        <taxon>Heteroptera</taxon>
        <taxon>Panheteroptera</taxon>
        <taxon>Cimicomorpha</taxon>
        <taxon>Miridae</taxon>
        <taxon>Mirini</taxon>
        <taxon>Apolygus</taxon>
    </lineage>
</organism>
<gene>
    <name evidence="1" type="ORF">GE061_000682</name>
</gene>
<dbReference type="Proteomes" id="UP000466442">
    <property type="component" value="Linkage Group LG1"/>
</dbReference>
<comment type="caution">
    <text evidence="1">The sequence shown here is derived from an EMBL/GenBank/DDBJ whole genome shotgun (WGS) entry which is preliminary data.</text>
</comment>
<accession>A0A8S9Y6X4</accession>
<dbReference type="AlphaFoldDB" id="A0A8S9Y6X4"/>
<sequence length="104" mass="11927">MLQRPSNTLFSYAGIPKNVSLDEEESVKLAIDKTSLIHVTSRAEINLHRKQGLGLNIIILSSCWKKEKIIDQLYPTDSFMKVWLRLNSMHRLPKDQPPVNLSIN</sequence>